<evidence type="ECO:0000313" key="3">
    <source>
        <dbReference type="Proteomes" id="UP001177023"/>
    </source>
</evidence>
<dbReference type="AlphaFoldDB" id="A0AA36G844"/>
<feature type="non-terminal residue" evidence="2">
    <location>
        <position position="1"/>
    </location>
</feature>
<reference evidence="2" key="1">
    <citation type="submission" date="2023-06" db="EMBL/GenBank/DDBJ databases">
        <authorList>
            <person name="Delattre M."/>
        </authorList>
    </citation>
    <scope>NUCLEOTIDE SEQUENCE</scope>
    <source>
        <strain evidence="2">AF72</strain>
    </source>
</reference>
<evidence type="ECO:0000256" key="1">
    <source>
        <dbReference type="SAM" id="MobiDB-lite"/>
    </source>
</evidence>
<keyword evidence="3" id="KW-1185">Reference proteome</keyword>
<dbReference type="EMBL" id="CATQJA010002655">
    <property type="protein sequence ID" value="CAJ0579151.1"/>
    <property type="molecule type" value="Genomic_DNA"/>
</dbReference>
<comment type="caution">
    <text evidence="2">The sequence shown here is derived from an EMBL/GenBank/DDBJ whole genome shotgun (WGS) entry which is preliminary data.</text>
</comment>
<gene>
    <name evidence="2" type="ORF">MSPICULIGERA_LOCUS17381</name>
</gene>
<feature type="region of interest" description="Disordered" evidence="1">
    <location>
        <begin position="44"/>
        <end position="64"/>
    </location>
</feature>
<evidence type="ECO:0000313" key="2">
    <source>
        <dbReference type="EMBL" id="CAJ0579151.1"/>
    </source>
</evidence>
<feature type="compositionally biased region" description="Basic and acidic residues" evidence="1">
    <location>
        <begin position="53"/>
        <end position="62"/>
    </location>
</feature>
<protein>
    <submittedName>
        <fullName evidence="2">Uncharacterized protein</fullName>
    </submittedName>
</protein>
<name>A0AA36G844_9BILA</name>
<accession>A0AA36G844</accession>
<dbReference type="Proteomes" id="UP001177023">
    <property type="component" value="Unassembled WGS sequence"/>
</dbReference>
<sequence>MMMVFRNFATSKAPPIKNEDCFLSNNRPPRCAHPFVPTRELDSAPRTVTLSPEHSHTNRTPERVGTNLGDILGWDTNFCTKITNFG</sequence>
<organism evidence="2 3">
    <name type="scientific">Mesorhabditis spiculigera</name>
    <dbReference type="NCBI Taxonomy" id="96644"/>
    <lineage>
        <taxon>Eukaryota</taxon>
        <taxon>Metazoa</taxon>
        <taxon>Ecdysozoa</taxon>
        <taxon>Nematoda</taxon>
        <taxon>Chromadorea</taxon>
        <taxon>Rhabditida</taxon>
        <taxon>Rhabditina</taxon>
        <taxon>Rhabditomorpha</taxon>
        <taxon>Rhabditoidea</taxon>
        <taxon>Rhabditidae</taxon>
        <taxon>Mesorhabditinae</taxon>
        <taxon>Mesorhabditis</taxon>
    </lineage>
</organism>
<proteinExistence type="predicted"/>